<feature type="active site" description="Nucleophile" evidence="4">
    <location>
        <position position="419"/>
    </location>
</feature>
<dbReference type="PROSITE" id="PS51687">
    <property type="entry name" value="SAM_MT_RNA_M5U"/>
    <property type="match status" value="1"/>
</dbReference>
<dbReference type="PROSITE" id="PS01230">
    <property type="entry name" value="TRMA_1"/>
    <property type="match status" value="1"/>
</dbReference>
<dbReference type="Gene3D" id="2.40.50.140">
    <property type="entry name" value="Nucleic acid-binding proteins"/>
    <property type="match status" value="1"/>
</dbReference>
<dbReference type="CDD" id="cd02440">
    <property type="entry name" value="AdoMet_MTases"/>
    <property type="match status" value="1"/>
</dbReference>
<dbReference type="FunFam" id="3.40.50.150:FF:000009">
    <property type="entry name" value="23S rRNA (Uracil(1939)-C(5))-methyltransferase RlmD"/>
    <property type="match status" value="1"/>
</dbReference>
<feature type="active site" evidence="5">
    <location>
        <position position="419"/>
    </location>
</feature>
<dbReference type="InterPro" id="IPR030390">
    <property type="entry name" value="MeTrfase_TrmA_AS"/>
</dbReference>
<feature type="binding site" evidence="4">
    <location>
        <position position="344"/>
    </location>
    <ligand>
        <name>S-adenosyl-L-methionine</name>
        <dbReference type="ChEBI" id="CHEBI:59789"/>
    </ligand>
</feature>
<evidence type="ECO:0000313" key="8">
    <source>
        <dbReference type="Proteomes" id="UP000051450"/>
    </source>
</evidence>
<keyword evidence="2 4" id="KW-0808">Transferase</keyword>
<protein>
    <submittedName>
        <fullName evidence="7">RNA methyltransferase</fullName>
    </submittedName>
</protein>
<sequence length="466" mass="52588">MADNQEFGTEIEAGSRFPLTIKRLGINGEGIGYYKRKITFVPGALPDEVVVAEVTSVSPTYINAKIHKIRKQSPVRVEPKDSTYGEVGGIELEHLNYQGQLDFKKDVIVQSLERYKPRGYEHYDLKPTIGMQTPYEYRNKAQFQVREQDGHVIAGLYKPKSHDLVDLKEFSTQRPTTMLVIRHVVALLEELEIPIYNEEAKSGIIKTLAVRESFDTGEVQLTFITNSSKLPKKRELIMHILEELPMVTSVMQNINKGETSLVWGDETINIAGQDFIMERLGKMKFKLSARAFFQLNPVQTGVLYDEINKALNLDKNESLVDAYCGVGTVGLYVAHGAKEVRGMDTTPEAIEDARENAILSHQENTTYEVGKAEDILPKWLEEGFVPDALVVDPPRTGLDDQLIEAINKSRPKKFVYVSCNPSTLAKDLELLTKSYRVDYIQSVDMFPQTSKVEAVVKLSRRSSVIR</sequence>
<reference evidence="7 8" key="1">
    <citation type="journal article" date="2015" name="Genome Announc.">
        <title>Expanding the biotechnology potential of lactobacilli through comparative genomics of 213 strains and associated genera.</title>
        <authorList>
            <person name="Sun Z."/>
            <person name="Harris H.M."/>
            <person name="McCann A."/>
            <person name="Guo C."/>
            <person name="Argimon S."/>
            <person name="Zhang W."/>
            <person name="Yang X."/>
            <person name="Jeffery I.B."/>
            <person name="Cooney J.C."/>
            <person name="Kagawa T.F."/>
            <person name="Liu W."/>
            <person name="Song Y."/>
            <person name="Salvetti E."/>
            <person name="Wrobel A."/>
            <person name="Rasinkangas P."/>
            <person name="Parkhill J."/>
            <person name="Rea M.C."/>
            <person name="O'Sullivan O."/>
            <person name="Ritari J."/>
            <person name="Douillard F.P."/>
            <person name="Paul Ross R."/>
            <person name="Yang R."/>
            <person name="Briner A.E."/>
            <person name="Felis G.E."/>
            <person name="de Vos W.M."/>
            <person name="Barrangou R."/>
            <person name="Klaenhammer T.R."/>
            <person name="Caufield P.W."/>
            <person name="Cui Y."/>
            <person name="Zhang H."/>
            <person name="O'Toole P.W."/>
        </authorList>
    </citation>
    <scope>NUCLEOTIDE SEQUENCE [LARGE SCALE GENOMIC DNA]</scope>
    <source>
        <strain evidence="7 8">DSM 15638</strain>
    </source>
</reference>
<dbReference type="AlphaFoldDB" id="A0A0R1HRK0"/>
<dbReference type="GO" id="GO:0070041">
    <property type="term" value="F:rRNA (uridine-C5-)-methyltransferase activity"/>
    <property type="evidence" value="ECO:0007669"/>
    <property type="project" value="TreeGrafter"/>
</dbReference>
<dbReference type="PROSITE" id="PS50926">
    <property type="entry name" value="TRAM"/>
    <property type="match status" value="1"/>
</dbReference>
<comment type="caution">
    <text evidence="7">The sequence shown here is derived from an EMBL/GenBank/DDBJ whole genome shotgun (WGS) entry which is preliminary data.</text>
</comment>
<feature type="binding site" evidence="4">
    <location>
        <position position="294"/>
    </location>
    <ligand>
        <name>S-adenosyl-L-methionine</name>
        <dbReference type="ChEBI" id="CHEBI:59789"/>
    </ligand>
</feature>
<gene>
    <name evidence="7" type="ORF">FC66_GL000566</name>
</gene>
<dbReference type="InterPro" id="IPR012340">
    <property type="entry name" value="NA-bd_OB-fold"/>
</dbReference>
<dbReference type="PANTHER" id="PTHR11061">
    <property type="entry name" value="RNA M5U METHYLTRANSFERASE"/>
    <property type="match status" value="1"/>
</dbReference>
<dbReference type="SUPFAM" id="SSF53335">
    <property type="entry name" value="S-adenosyl-L-methionine-dependent methyltransferases"/>
    <property type="match status" value="1"/>
</dbReference>
<dbReference type="RefSeq" id="WP_057973651.1">
    <property type="nucleotide sequence ID" value="NZ_AZDI01000002.1"/>
</dbReference>
<feature type="binding site" evidence="4">
    <location>
        <position position="392"/>
    </location>
    <ligand>
        <name>S-adenosyl-L-methionine</name>
        <dbReference type="ChEBI" id="CHEBI:59789"/>
    </ligand>
</feature>
<feature type="binding site" evidence="4">
    <location>
        <position position="323"/>
    </location>
    <ligand>
        <name>S-adenosyl-L-methionine</name>
        <dbReference type="ChEBI" id="CHEBI:59789"/>
    </ligand>
</feature>
<evidence type="ECO:0000256" key="5">
    <source>
        <dbReference type="PROSITE-ProRule" id="PRU10015"/>
    </source>
</evidence>
<organism evidence="7 8">
    <name type="scientific">Dellaglioa algida DSM 15638</name>
    <dbReference type="NCBI Taxonomy" id="1423719"/>
    <lineage>
        <taxon>Bacteria</taxon>
        <taxon>Bacillati</taxon>
        <taxon>Bacillota</taxon>
        <taxon>Bacilli</taxon>
        <taxon>Lactobacillales</taxon>
        <taxon>Lactobacillaceae</taxon>
        <taxon>Dellaglioa</taxon>
    </lineage>
</organism>
<evidence type="ECO:0000256" key="4">
    <source>
        <dbReference type="PROSITE-ProRule" id="PRU01024"/>
    </source>
</evidence>
<evidence type="ECO:0000256" key="3">
    <source>
        <dbReference type="ARBA" id="ARBA00022691"/>
    </source>
</evidence>
<name>A0A0R1HRK0_9LACO</name>
<dbReference type="STRING" id="1423719.FC66_GL000566"/>
<keyword evidence="1 4" id="KW-0489">Methyltransferase</keyword>
<dbReference type="Gene3D" id="2.40.50.1070">
    <property type="match status" value="1"/>
</dbReference>
<dbReference type="PANTHER" id="PTHR11061:SF45">
    <property type="match status" value="1"/>
</dbReference>
<comment type="similarity">
    <text evidence="4">Belongs to the class I-like SAM-binding methyltransferase superfamily. RNA M5U methyltransferase family.</text>
</comment>
<keyword evidence="3 4" id="KW-0949">S-adenosyl-L-methionine</keyword>
<dbReference type="Pfam" id="PF05958">
    <property type="entry name" value="tRNA_U5-meth_tr"/>
    <property type="match status" value="1"/>
</dbReference>
<keyword evidence="8" id="KW-1185">Reference proteome</keyword>
<evidence type="ECO:0000259" key="6">
    <source>
        <dbReference type="PROSITE" id="PS50926"/>
    </source>
</evidence>
<dbReference type="Gene3D" id="3.40.50.150">
    <property type="entry name" value="Vaccinia Virus protein VP39"/>
    <property type="match status" value="1"/>
</dbReference>
<dbReference type="EMBL" id="AZDI01000002">
    <property type="protein sequence ID" value="KRK46065.1"/>
    <property type="molecule type" value="Genomic_DNA"/>
</dbReference>
<dbReference type="InterPro" id="IPR002792">
    <property type="entry name" value="TRAM_dom"/>
</dbReference>
<dbReference type="PATRIC" id="fig|1423719.4.peg.576"/>
<evidence type="ECO:0000313" key="7">
    <source>
        <dbReference type="EMBL" id="KRK46065.1"/>
    </source>
</evidence>
<dbReference type="InterPro" id="IPR010280">
    <property type="entry name" value="U5_MeTrfase_fam"/>
</dbReference>
<accession>A0A0R1HRK0</accession>
<dbReference type="NCBIfam" id="TIGR00479">
    <property type="entry name" value="rumA"/>
    <property type="match status" value="1"/>
</dbReference>
<proteinExistence type="inferred from homology"/>
<dbReference type="OrthoDB" id="9804590at2"/>
<evidence type="ECO:0000256" key="2">
    <source>
        <dbReference type="ARBA" id="ARBA00022679"/>
    </source>
</evidence>
<evidence type="ECO:0000256" key="1">
    <source>
        <dbReference type="ARBA" id="ARBA00022603"/>
    </source>
</evidence>
<feature type="domain" description="TRAM" evidence="6">
    <location>
        <begin position="10"/>
        <end position="68"/>
    </location>
</feature>
<dbReference type="GO" id="GO:0070475">
    <property type="term" value="P:rRNA base methylation"/>
    <property type="evidence" value="ECO:0007669"/>
    <property type="project" value="TreeGrafter"/>
</dbReference>
<dbReference type="InterPro" id="IPR029063">
    <property type="entry name" value="SAM-dependent_MTases_sf"/>
</dbReference>
<dbReference type="SUPFAM" id="SSF50249">
    <property type="entry name" value="Nucleic acid-binding proteins"/>
    <property type="match status" value="1"/>
</dbReference>
<dbReference type="FunFam" id="2.40.50.1070:FF:000003">
    <property type="entry name" value="23S rRNA (Uracil-5-)-methyltransferase RumA"/>
    <property type="match status" value="1"/>
</dbReference>
<dbReference type="Proteomes" id="UP000051450">
    <property type="component" value="Unassembled WGS sequence"/>
</dbReference>
<dbReference type="Pfam" id="PF01938">
    <property type="entry name" value="TRAM"/>
    <property type="match status" value="1"/>
</dbReference>